<evidence type="ECO:0000313" key="9">
    <source>
        <dbReference type="EMBL" id="RXW16809.1"/>
    </source>
</evidence>
<keyword evidence="10" id="KW-1185">Reference proteome</keyword>
<evidence type="ECO:0000256" key="4">
    <source>
        <dbReference type="ARBA" id="ARBA00022723"/>
    </source>
</evidence>
<proteinExistence type="inferred from homology"/>
<organism evidence="9 10">
    <name type="scientific">Candolleomyces aberdarensis</name>
    <dbReference type="NCBI Taxonomy" id="2316362"/>
    <lineage>
        <taxon>Eukaryota</taxon>
        <taxon>Fungi</taxon>
        <taxon>Dikarya</taxon>
        <taxon>Basidiomycota</taxon>
        <taxon>Agaricomycotina</taxon>
        <taxon>Agaricomycetes</taxon>
        <taxon>Agaricomycetidae</taxon>
        <taxon>Agaricales</taxon>
        <taxon>Agaricineae</taxon>
        <taxon>Psathyrellaceae</taxon>
        <taxon>Candolleomyces</taxon>
    </lineage>
</organism>
<dbReference type="PANTHER" id="PTHR33577">
    <property type="entry name" value="STERIGMATOCYSTIN BIOSYNTHESIS PEROXIDASE STCC-RELATED"/>
    <property type="match status" value="1"/>
</dbReference>
<dbReference type="AlphaFoldDB" id="A0A4Q2DBR0"/>
<feature type="domain" description="Heme haloperoxidase family profile" evidence="8">
    <location>
        <begin position="54"/>
        <end position="288"/>
    </location>
</feature>
<protein>
    <submittedName>
        <fullName evidence="9">Heme-thiolate peroxidase</fullName>
        <ecNumber evidence="9">1.11.2.1</ecNumber>
    </submittedName>
</protein>
<dbReference type="PROSITE" id="PS51405">
    <property type="entry name" value="HEME_HALOPEROXIDASE"/>
    <property type="match status" value="1"/>
</dbReference>
<accession>A0A4Q2DBR0</accession>
<evidence type="ECO:0000256" key="2">
    <source>
        <dbReference type="ARBA" id="ARBA00022559"/>
    </source>
</evidence>
<dbReference type="Gene3D" id="1.10.489.10">
    <property type="entry name" value="Chloroperoxidase-like"/>
    <property type="match status" value="1"/>
</dbReference>
<gene>
    <name evidence="9" type="ORF">EST38_g9049</name>
</gene>
<evidence type="ECO:0000259" key="8">
    <source>
        <dbReference type="PROSITE" id="PS51405"/>
    </source>
</evidence>
<evidence type="ECO:0000256" key="5">
    <source>
        <dbReference type="ARBA" id="ARBA00023002"/>
    </source>
</evidence>
<dbReference type="InterPro" id="IPR036851">
    <property type="entry name" value="Chloroperoxidase-like_sf"/>
</dbReference>
<evidence type="ECO:0000256" key="7">
    <source>
        <dbReference type="ARBA" id="ARBA00025795"/>
    </source>
</evidence>
<dbReference type="OrthoDB" id="2542103at2759"/>
<dbReference type="GO" id="GO:0046872">
    <property type="term" value="F:metal ion binding"/>
    <property type="evidence" value="ECO:0007669"/>
    <property type="project" value="UniProtKB-KW"/>
</dbReference>
<comment type="cofactor">
    <cofactor evidence="1">
        <name>heme b</name>
        <dbReference type="ChEBI" id="CHEBI:60344"/>
    </cofactor>
</comment>
<dbReference type="GO" id="GO:0004601">
    <property type="term" value="F:peroxidase activity"/>
    <property type="evidence" value="ECO:0007669"/>
    <property type="project" value="UniProtKB-KW"/>
</dbReference>
<reference evidence="9 10" key="1">
    <citation type="submission" date="2019-01" db="EMBL/GenBank/DDBJ databases">
        <title>Draft genome sequence of Psathyrella aberdarensis IHI B618.</title>
        <authorList>
            <person name="Buettner E."/>
            <person name="Kellner H."/>
        </authorList>
    </citation>
    <scope>NUCLEOTIDE SEQUENCE [LARGE SCALE GENOMIC DNA]</scope>
    <source>
        <strain evidence="9 10">IHI B618</strain>
    </source>
</reference>
<dbReference type="InterPro" id="IPR000028">
    <property type="entry name" value="Chloroperoxidase"/>
</dbReference>
<keyword evidence="5 9" id="KW-0560">Oxidoreductase</keyword>
<dbReference type="Pfam" id="PF01328">
    <property type="entry name" value="Peroxidase_2"/>
    <property type="match status" value="1"/>
</dbReference>
<dbReference type="SUPFAM" id="SSF47571">
    <property type="entry name" value="Cloroperoxidase"/>
    <property type="match status" value="1"/>
</dbReference>
<keyword evidence="3" id="KW-0349">Heme</keyword>
<evidence type="ECO:0000313" key="10">
    <source>
        <dbReference type="Proteomes" id="UP000290288"/>
    </source>
</evidence>
<keyword evidence="4" id="KW-0479">Metal-binding</keyword>
<sequence length="367" mass="40571">MSHLCSGFPSYYSLAGLSERDQNAALERLSTEAVYPPSPPTRMAYNGTKLVHDEAHPWKPLMAGDIRGPCPGLNTLASHGYLPRDGVVTPAQIITAAQEGFNMQYDAAVTATYAAMLVDGNLVTNLLSIGGKTKKTGPDPPKPAIVRGLYTHDVFEGNASMTRADTFFGDIPGFNHTLFDQMVDFSNRYGDGYYNLTVAAEYRYHLIQQSIATNPNFSFILPRYFTGYGESVLALNLFVDGRDNTTVLGGRKLDMATALSFFRDSRFPPDFHRVSSPTGSEGLREIMAAHPVRPGRNLDGKINNYVVHEPSPSELGGCGLYNHFVDKVVSLYPNPKGILRRNLIINLHYFYGMFKNSCEETFPYGRL</sequence>
<dbReference type="EMBL" id="SDEE01000399">
    <property type="protein sequence ID" value="RXW16809.1"/>
    <property type="molecule type" value="Genomic_DNA"/>
</dbReference>
<keyword evidence="6" id="KW-0408">Iron</keyword>
<dbReference type="Proteomes" id="UP000290288">
    <property type="component" value="Unassembled WGS sequence"/>
</dbReference>
<dbReference type="PANTHER" id="PTHR33577:SF16">
    <property type="entry name" value="HEME HALOPEROXIDASE FAMILY PROFILE DOMAIN-CONTAINING PROTEIN"/>
    <property type="match status" value="1"/>
</dbReference>
<keyword evidence="2 9" id="KW-0575">Peroxidase</keyword>
<dbReference type="EC" id="1.11.2.1" evidence="9"/>
<comment type="similarity">
    <text evidence="7">Belongs to the chloroperoxidase family.</text>
</comment>
<comment type="caution">
    <text evidence="9">The sequence shown here is derived from an EMBL/GenBank/DDBJ whole genome shotgun (WGS) entry which is preliminary data.</text>
</comment>
<name>A0A4Q2DBR0_9AGAR</name>
<evidence type="ECO:0000256" key="6">
    <source>
        <dbReference type="ARBA" id="ARBA00023004"/>
    </source>
</evidence>
<evidence type="ECO:0000256" key="3">
    <source>
        <dbReference type="ARBA" id="ARBA00022617"/>
    </source>
</evidence>
<evidence type="ECO:0000256" key="1">
    <source>
        <dbReference type="ARBA" id="ARBA00001970"/>
    </source>
</evidence>